<evidence type="ECO:0000313" key="3">
    <source>
        <dbReference type="Proteomes" id="UP000801492"/>
    </source>
</evidence>
<keyword evidence="1" id="KW-0812">Transmembrane</keyword>
<proteinExistence type="predicted"/>
<feature type="transmembrane region" description="Helical" evidence="1">
    <location>
        <begin position="6"/>
        <end position="34"/>
    </location>
</feature>
<dbReference type="OrthoDB" id="10571988at2759"/>
<dbReference type="AlphaFoldDB" id="A0A8K0DLP2"/>
<comment type="caution">
    <text evidence="2">The sequence shown here is derived from an EMBL/GenBank/DDBJ whole genome shotgun (WGS) entry which is preliminary data.</text>
</comment>
<evidence type="ECO:0000313" key="2">
    <source>
        <dbReference type="EMBL" id="KAF2905433.1"/>
    </source>
</evidence>
<accession>A0A8K0DLP2</accession>
<dbReference type="Proteomes" id="UP000801492">
    <property type="component" value="Unassembled WGS sequence"/>
</dbReference>
<keyword evidence="1" id="KW-1133">Transmembrane helix</keyword>
<reference evidence="2" key="1">
    <citation type="submission" date="2019-08" db="EMBL/GenBank/DDBJ databases">
        <title>The genome of the North American firefly Photinus pyralis.</title>
        <authorList>
            <consortium name="Photinus pyralis genome working group"/>
            <person name="Fallon T.R."/>
            <person name="Sander Lower S.E."/>
            <person name="Weng J.-K."/>
        </authorList>
    </citation>
    <scope>NUCLEOTIDE SEQUENCE</scope>
    <source>
        <strain evidence="2">TRF0915ILg1</strain>
        <tissue evidence="2">Whole body</tissue>
    </source>
</reference>
<evidence type="ECO:0000256" key="1">
    <source>
        <dbReference type="SAM" id="Phobius"/>
    </source>
</evidence>
<keyword evidence="3" id="KW-1185">Reference proteome</keyword>
<organism evidence="2 3">
    <name type="scientific">Ignelater luminosus</name>
    <name type="common">Cucubano</name>
    <name type="synonym">Pyrophorus luminosus</name>
    <dbReference type="NCBI Taxonomy" id="2038154"/>
    <lineage>
        <taxon>Eukaryota</taxon>
        <taxon>Metazoa</taxon>
        <taxon>Ecdysozoa</taxon>
        <taxon>Arthropoda</taxon>
        <taxon>Hexapoda</taxon>
        <taxon>Insecta</taxon>
        <taxon>Pterygota</taxon>
        <taxon>Neoptera</taxon>
        <taxon>Endopterygota</taxon>
        <taxon>Coleoptera</taxon>
        <taxon>Polyphaga</taxon>
        <taxon>Elateriformia</taxon>
        <taxon>Elateroidea</taxon>
        <taxon>Elateridae</taxon>
        <taxon>Agrypninae</taxon>
        <taxon>Pyrophorini</taxon>
        <taxon>Ignelater</taxon>
    </lineage>
</organism>
<gene>
    <name evidence="2" type="ORF">ILUMI_00742</name>
</gene>
<dbReference type="EMBL" id="VTPC01000537">
    <property type="protein sequence ID" value="KAF2905433.1"/>
    <property type="molecule type" value="Genomic_DNA"/>
</dbReference>
<protein>
    <submittedName>
        <fullName evidence="2">Uncharacterized protein</fullName>
    </submittedName>
</protein>
<name>A0A8K0DLP2_IGNLU</name>
<sequence length="119" mass="13978">MYNIGLLTLTFFCSFFIVFSLIMVIFMIVILVCVKPTPKPTVKTRSRSELSDRRVNDFIRSVLIEDDCQYDVLKGNSSDMQYNNRYDMLSSMITTSTPYSQQNMYEYVDPKAYYDPKRT</sequence>
<keyword evidence="1" id="KW-0472">Membrane</keyword>